<reference evidence="2" key="1">
    <citation type="submission" date="2016-06" db="EMBL/GenBank/DDBJ databases">
        <authorList>
            <person name="Sutton G."/>
            <person name="Brinkac L."/>
            <person name="Sanka R."/>
            <person name="Adams M."/>
            <person name="Lau E."/>
            <person name="Mehaffy C."/>
            <person name="Tameris M."/>
            <person name="Hatherill M."/>
            <person name="Hanekom W."/>
            <person name="Mahomed H."/>
            <person name="Mcshane H."/>
        </authorList>
    </citation>
    <scope>NUCLEOTIDE SEQUENCE [LARGE SCALE GENOMIC DNA]</scope>
    <source>
        <strain evidence="2">852002-10433_SCH5171157</strain>
    </source>
</reference>
<evidence type="ECO:0000313" key="1">
    <source>
        <dbReference type="EMBL" id="OBB84374.1"/>
    </source>
</evidence>
<dbReference type="OrthoDB" id="3288608at2"/>
<dbReference type="AlphaFoldDB" id="A0A1A0VMC9"/>
<protein>
    <submittedName>
        <fullName evidence="1">Uncharacterized protein</fullName>
    </submittedName>
</protein>
<dbReference type="EMBL" id="LZSY01000160">
    <property type="protein sequence ID" value="OBB84374.1"/>
    <property type="molecule type" value="Genomic_DNA"/>
</dbReference>
<comment type="caution">
    <text evidence="1">The sequence shown here is derived from an EMBL/GenBank/DDBJ whole genome shotgun (WGS) entry which is preliminary data.</text>
</comment>
<name>A0A1A0VMC9_MYCPR</name>
<gene>
    <name evidence="1" type="ORF">A5779_06505</name>
</gene>
<organism evidence="1 2">
    <name type="scientific">Mycolicibacterium peregrinum</name>
    <name type="common">Mycobacterium peregrinum</name>
    <dbReference type="NCBI Taxonomy" id="43304"/>
    <lineage>
        <taxon>Bacteria</taxon>
        <taxon>Bacillati</taxon>
        <taxon>Actinomycetota</taxon>
        <taxon>Actinomycetes</taxon>
        <taxon>Mycobacteriales</taxon>
        <taxon>Mycobacteriaceae</taxon>
        <taxon>Mycolicibacterium</taxon>
    </lineage>
</organism>
<dbReference type="RefSeq" id="WP_064886534.1">
    <property type="nucleotide sequence ID" value="NZ_LZSY01000160.1"/>
</dbReference>
<dbReference type="Proteomes" id="UP000094008">
    <property type="component" value="Unassembled WGS sequence"/>
</dbReference>
<proteinExistence type="predicted"/>
<sequence length="175" mass="20011">MSFFGIPGYQPQWLVGRHTIARAHGRRLHAQIGRRLTRSWLVWDRVADEWVADCPVLLDFEGEQVELTHQKVDDLSITWNNIDPCEPIAYGEDPKDISLTWRDDACRRLSAFHGQQLHTVELLAWSGSETDLANEMVAVSFGFAHDRITITNGLDENAIEFGPPKPEYRSHPLHN</sequence>
<evidence type="ECO:0000313" key="2">
    <source>
        <dbReference type="Proteomes" id="UP000094008"/>
    </source>
</evidence>
<accession>A0A1A0VMC9</accession>